<proteinExistence type="inferred from homology"/>
<keyword evidence="12" id="KW-1185">Reference proteome</keyword>
<reference evidence="11 12" key="1">
    <citation type="submission" date="2019-09" db="EMBL/GenBank/DDBJ databases">
        <title>Wenzhouxiangella sp. Genome sequencing and assembly.</title>
        <authorList>
            <person name="Zhang R."/>
        </authorList>
    </citation>
    <scope>NUCLEOTIDE SEQUENCE [LARGE SCALE GENOMIC DNA]</scope>
    <source>
        <strain evidence="11 12">W260</strain>
    </source>
</reference>
<feature type="region of interest" description="Uridylyltransferase" evidence="8">
    <location>
        <begin position="1"/>
        <end position="352"/>
    </location>
</feature>
<dbReference type="InterPro" id="IPR010043">
    <property type="entry name" value="UTase/UR"/>
</dbReference>
<dbReference type="InterPro" id="IPR006674">
    <property type="entry name" value="HD_domain"/>
</dbReference>
<dbReference type="InterPro" id="IPR002934">
    <property type="entry name" value="Polymerase_NTP_transf_dom"/>
</dbReference>
<evidence type="ECO:0000256" key="5">
    <source>
        <dbReference type="ARBA" id="ARBA00022842"/>
    </source>
</evidence>
<dbReference type="Pfam" id="PF08335">
    <property type="entry name" value="GlnD_UR_UTase"/>
    <property type="match status" value="1"/>
</dbReference>
<dbReference type="CDD" id="cd04900">
    <property type="entry name" value="ACT_UUR-like_1"/>
    <property type="match status" value="1"/>
</dbReference>
<dbReference type="PIRSF" id="PIRSF006288">
    <property type="entry name" value="PII_uridyltransf"/>
    <property type="match status" value="1"/>
</dbReference>
<dbReference type="SUPFAM" id="SSF81593">
    <property type="entry name" value="Nucleotidyltransferase substrate binding subunit/domain"/>
    <property type="match status" value="1"/>
</dbReference>
<comment type="caution">
    <text evidence="11">The sequence shown here is derived from an EMBL/GenBank/DDBJ whole genome shotgun (WGS) entry which is preliminary data.</text>
</comment>
<dbReference type="EC" id="2.7.7.59" evidence="8"/>
<dbReference type="InterPro" id="IPR043519">
    <property type="entry name" value="NT_sf"/>
</dbReference>
<dbReference type="Pfam" id="PF01842">
    <property type="entry name" value="ACT"/>
    <property type="match status" value="1"/>
</dbReference>
<evidence type="ECO:0000256" key="6">
    <source>
        <dbReference type="ARBA" id="ARBA00023268"/>
    </source>
</evidence>
<name>A0A5N0TJQ4_9GAMM</name>
<dbReference type="SUPFAM" id="SSF81301">
    <property type="entry name" value="Nucleotidyltransferase"/>
    <property type="match status" value="1"/>
</dbReference>
<dbReference type="Pfam" id="PF01966">
    <property type="entry name" value="HD"/>
    <property type="match status" value="1"/>
</dbReference>
<dbReference type="SUPFAM" id="SSF55021">
    <property type="entry name" value="ACT-like"/>
    <property type="match status" value="2"/>
</dbReference>
<dbReference type="NCBIfam" id="TIGR01693">
    <property type="entry name" value="UTase_glnD"/>
    <property type="match status" value="1"/>
</dbReference>
<feature type="domain" description="HD" evidence="10">
    <location>
        <begin position="471"/>
        <end position="593"/>
    </location>
</feature>
<dbReference type="InterPro" id="IPR045865">
    <property type="entry name" value="ACT-like_dom_sf"/>
</dbReference>
<feature type="region of interest" description="Uridylyl-removing" evidence="8">
    <location>
        <begin position="353"/>
        <end position="711"/>
    </location>
</feature>
<keyword evidence="6 8" id="KW-0511">Multifunctional enzyme</keyword>
<dbReference type="PANTHER" id="PTHR47320">
    <property type="entry name" value="BIFUNCTIONAL URIDYLYLTRANSFERASE/URIDYLYL-REMOVING ENZYME"/>
    <property type="match status" value="1"/>
</dbReference>
<sequence>MAATIAESLAGPLPAPADADELIDREQLGDGDNLLASLRDALTRLDADLGERFRGGEDVAALVRSRAWGVEQLLLYGWDARVPEALGLTLVAVGGFGRGALHPHSDVDLLVLFEKGDLSDAQKEAIECFVALLWDAGFYLGHSVRNLAQCREEALADVGTATSLMEARYLSGSRALFDALHRAVAPEVMWSARDFFNAKMEEQAARHAQYGDTAYNLEPNVKDGPGGLRDIQMIEWVTRRHFDATGLHGLVEHGFLTDSEFRELVEGQYYLWWVRYALHLITKRAEDRLLFDVQRQVAEFFGFRDDGGSNLAVERFMQGYYRVVTGLERLNERLLQLFSEELLSESAPPSEDLGEDFVLLHGFLDLRDPGLFKRRPQALMELFDVLARSEKALGVRASAVRQIVDHLYLIDDDFRNDPQVLASFYNMLSRPSGVYTQLQRMNRYGVLAAFIPAFAQIVGRMQFDLFHVYTVDQHILFTVRNLRRLAYPKYNGIYPNAPKVFATMEEPAILYVAALFHDIAKGRGGDHSELGKVDALAFARKMPMSEADAQLVAWMVENHLLMSQTAQKKDIGDPETIAEFTAIVDSRRKLEHLYLLTVADVSATSPRLWNGWKSGLLWELFQAAWSSLDEDDDTPTDRAGQIEHSRDEVLEQLVGEGLDAARVRAFWAGLPASVFLRFSDAQLAWATAAALQHGEDGTQVAVRLRAEREVTELLVCAEDYTGLFATITAVMDELGLDVLTARVVTSASGRSFDLFQVMDRHGNPLNDIDSSVLARRLRAELDARNKLAPVMRPLPRRLRPFVAAPTLHFRTARDGAVTEMEIECSDRPGLLSQLSAALAASEVRIHDAMIATFGDRVEDTFLVTDRADKPLDETLQKRLADEIHRRLDS</sequence>
<dbReference type="SUPFAM" id="SSF109604">
    <property type="entry name" value="HD-domain/PDEase-like"/>
    <property type="match status" value="1"/>
</dbReference>
<dbReference type="Gene3D" id="1.10.3090.10">
    <property type="entry name" value="cca-adding enzyme, domain 2"/>
    <property type="match status" value="1"/>
</dbReference>
<evidence type="ECO:0000256" key="4">
    <source>
        <dbReference type="ARBA" id="ARBA00022801"/>
    </source>
</evidence>
<dbReference type="InterPro" id="IPR003607">
    <property type="entry name" value="HD/PDEase_dom"/>
</dbReference>
<dbReference type="EC" id="3.1.4.-" evidence="8"/>
<evidence type="ECO:0000256" key="8">
    <source>
        <dbReference type="HAMAP-Rule" id="MF_00277"/>
    </source>
</evidence>
<evidence type="ECO:0000259" key="10">
    <source>
        <dbReference type="PROSITE" id="PS51831"/>
    </source>
</evidence>
<dbReference type="HAMAP" id="MF_00277">
    <property type="entry name" value="PII_uridylyl_transf"/>
    <property type="match status" value="1"/>
</dbReference>
<comment type="function">
    <text evidence="8">Modifies, by uridylylation and deuridylylation, the PII regulatory proteins (GlnB and homologs), in response to the nitrogen status of the cell that GlnD senses through the glutamine level. Under low glutamine levels, catalyzes the conversion of the PII proteins and UTP to PII-UMP and PPi, while under higher glutamine levels, GlnD hydrolyzes PII-UMP to PII and UMP (deuridylylation). Thus, controls uridylylation state and activity of the PII proteins, and plays an important role in the regulation of nitrogen metabolism.</text>
</comment>
<dbReference type="EMBL" id="VYXP01000002">
    <property type="protein sequence ID" value="KAA9133559.1"/>
    <property type="molecule type" value="Genomic_DNA"/>
</dbReference>
<keyword evidence="1 8" id="KW-0808">Transferase</keyword>
<dbReference type="PROSITE" id="PS51831">
    <property type="entry name" value="HD"/>
    <property type="match status" value="1"/>
</dbReference>
<comment type="catalytic activity">
    <reaction evidence="7">
        <text>guanosine 3',5'-bis(diphosphate) + H2O = GDP + diphosphate + H(+)</text>
        <dbReference type="Rhea" id="RHEA:14253"/>
        <dbReference type="ChEBI" id="CHEBI:15377"/>
        <dbReference type="ChEBI" id="CHEBI:15378"/>
        <dbReference type="ChEBI" id="CHEBI:33019"/>
        <dbReference type="ChEBI" id="CHEBI:58189"/>
        <dbReference type="ChEBI" id="CHEBI:77828"/>
        <dbReference type="EC" id="3.1.7.2"/>
    </reaction>
</comment>
<feature type="domain" description="ACT" evidence="9">
    <location>
        <begin position="712"/>
        <end position="792"/>
    </location>
</feature>
<gene>
    <name evidence="8 11" type="primary">glnD</name>
    <name evidence="11" type="ORF">F3N42_04215</name>
</gene>
<dbReference type="PROSITE" id="PS51671">
    <property type="entry name" value="ACT"/>
    <property type="match status" value="2"/>
</dbReference>
<accession>A0A5N0TJQ4</accession>
<dbReference type="PANTHER" id="PTHR47320:SF1">
    <property type="entry name" value="BIFUNCTIONAL URIDYLYLTRANSFERASE_URIDYLYL-REMOVING ENZYME"/>
    <property type="match status" value="1"/>
</dbReference>
<comment type="catalytic activity">
    <reaction evidence="8">
        <text>[protein-PII]-L-tyrosine + UTP = [protein-PII]-uridylyl-L-tyrosine + diphosphate</text>
        <dbReference type="Rhea" id="RHEA:13673"/>
        <dbReference type="Rhea" id="RHEA-COMP:12147"/>
        <dbReference type="Rhea" id="RHEA-COMP:12148"/>
        <dbReference type="ChEBI" id="CHEBI:33019"/>
        <dbReference type="ChEBI" id="CHEBI:46398"/>
        <dbReference type="ChEBI" id="CHEBI:46858"/>
        <dbReference type="ChEBI" id="CHEBI:90602"/>
        <dbReference type="EC" id="2.7.7.59"/>
    </reaction>
</comment>
<evidence type="ECO:0000259" key="9">
    <source>
        <dbReference type="PROSITE" id="PS51671"/>
    </source>
</evidence>
<dbReference type="CDD" id="cd00077">
    <property type="entry name" value="HDc"/>
    <property type="match status" value="1"/>
</dbReference>
<dbReference type="InterPro" id="IPR002912">
    <property type="entry name" value="ACT_dom"/>
</dbReference>
<protein>
    <recommendedName>
        <fullName evidence="8">Bifunctional uridylyltransferase/uridylyl-removing enzyme</fullName>
        <shortName evidence="8">UTase/UR</shortName>
    </recommendedName>
    <alternativeName>
        <fullName evidence="8">Bifunctional [protein-PII] modification enzyme</fullName>
    </alternativeName>
    <alternativeName>
        <fullName evidence="8">Bifunctional nitrogen sensor protein</fullName>
    </alternativeName>
    <domain>
        <recommendedName>
            <fullName evidence="8">[Protein-PII] uridylyltransferase</fullName>
            <shortName evidence="8">PII uridylyltransferase</shortName>
            <shortName evidence="8">UTase</shortName>
            <ecNumber evidence="8">2.7.7.59</ecNumber>
        </recommendedName>
    </domain>
    <domain>
        <recommendedName>
            <fullName evidence="8">[Protein-PII]-UMP uridylyl-removing enzyme</fullName>
            <shortName evidence="8">UR</shortName>
            <ecNumber evidence="8">3.1.4.-</ecNumber>
        </recommendedName>
    </domain>
</protein>
<dbReference type="GO" id="GO:0008081">
    <property type="term" value="F:phosphoric diester hydrolase activity"/>
    <property type="evidence" value="ECO:0007669"/>
    <property type="project" value="UniProtKB-UniRule"/>
</dbReference>
<dbReference type="RefSeq" id="WP_150863121.1">
    <property type="nucleotide sequence ID" value="NZ_VYXP01000002.1"/>
</dbReference>
<dbReference type="Gene3D" id="3.30.70.260">
    <property type="match status" value="1"/>
</dbReference>
<dbReference type="GO" id="GO:0008893">
    <property type="term" value="F:guanosine-3',5'-bis(diphosphate) 3'-diphosphatase activity"/>
    <property type="evidence" value="ECO:0007669"/>
    <property type="project" value="UniProtKB-EC"/>
</dbReference>
<comment type="domain">
    <text evidence="8">Has four distinct domains: an N-terminal nucleotidyltransferase (NT) domain responsible for UTase activity, a central HD domain that encodes UR activity, and two C-terminal ACT domains that seem to have a role in glutamine sensing.</text>
</comment>
<evidence type="ECO:0000256" key="1">
    <source>
        <dbReference type="ARBA" id="ARBA00022679"/>
    </source>
</evidence>
<feature type="domain" description="ACT" evidence="9">
    <location>
        <begin position="819"/>
        <end position="889"/>
    </location>
</feature>
<keyword evidence="5 8" id="KW-0460">Magnesium</keyword>
<dbReference type="Pfam" id="PF01909">
    <property type="entry name" value="NTP_transf_2"/>
    <property type="match status" value="1"/>
</dbReference>
<dbReference type="InterPro" id="IPR013546">
    <property type="entry name" value="PII_UdlTrfase/GS_AdlTrfase"/>
</dbReference>
<dbReference type="CDD" id="cd05401">
    <property type="entry name" value="NT_GlnE_GlnD_like"/>
    <property type="match status" value="1"/>
</dbReference>
<dbReference type="CDD" id="cd04899">
    <property type="entry name" value="ACT_ACR-UUR-like_2"/>
    <property type="match status" value="1"/>
</dbReference>
<comment type="activity regulation">
    <text evidence="8">Uridylyltransferase (UTase) activity is inhibited by glutamine, while glutamine activates uridylyl-removing (UR) activity.</text>
</comment>
<dbReference type="GO" id="GO:0008773">
    <property type="term" value="F:[protein-PII] uridylyltransferase activity"/>
    <property type="evidence" value="ECO:0007669"/>
    <property type="project" value="UniProtKB-UniRule"/>
</dbReference>
<evidence type="ECO:0000313" key="11">
    <source>
        <dbReference type="EMBL" id="KAA9133559.1"/>
    </source>
</evidence>
<dbReference type="SMART" id="SM00471">
    <property type="entry name" value="HDc"/>
    <property type="match status" value="1"/>
</dbReference>
<dbReference type="AlphaFoldDB" id="A0A5N0TJQ4"/>
<dbReference type="GO" id="GO:0006808">
    <property type="term" value="P:regulation of nitrogen utilization"/>
    <property type="evidence" value="ECO:0007669"/>
    <property type="project" value="UniProtKB-UniRule"/>
</dbReference>
<evidence type="ECO:0000256" key="3">
    <source>
        <dbReference type="ARBA" id="ARBA00022737"/>
    </source>
</evidence>
<organism evidence="11 12">
    <name type="scientific">Marinihelvus fidelis</name>
    <dbReference type="NCBI Taxonomy" id="2613842"/>
    <lineage>
        <taxon>Bacteria</taxon>
        <taxon>Pseudomonadati</taxon>
        <taxon>Pseudomonadota</taxon>
        <taxon>Gammaproteobacteria</taxon>
        <taxon>Chromatiales</taxon>
        <taxon>Wenzhouxiangellaceae</taxon>
        <taxon>Marinihelvus</taxon>
    </lineage>
</organism>
<keyword evidence="3" id="KW-0677">Repeat</keyword>
<evidence type="ECO:0000313" key="12">
    <source>
        <dbReference type="Proteomes" id="UP000325372"/>
    </source>
</evidence>
<keyword evidence="2 8" id="KW-0548">Nucleotidyltransferase</keyword>
<comment type="similarity">
    <text evidence="8">Belongs to the GlnD family.</text>
</comment>
<comment type="catalytic activity">
    <reaction evidence="8">
        <text>[protein-PII]-uridylyl-L-tyrosine + H2O = [protein-PII]-L-tyrosine + UMP + H(+)</text>
        <dbReference type="Rhea" id="RHEA:48600"/>
        <dbReference type="Rhea" id="RHEA-COMP:12147"/>
        <dbReference type="Rhea" id="RHEA-COMP:12148"/>
        <dbReference type="ChEBI" id="CHEBI:15377"/>
        <dbReference type="ChEBI" id="CHEBI:15378"/>
        <dbReference type="ChEBI" id="CHEBI:46858"/>
        <dbReference type="ChEBI" id="CHEBI:57865"/>
        <dbReference type="ChEBI" id="CHEBI:90602"/>
    </reaction>
</comment>
<evidence type="ECO:0000256" key="2">
    <source>
        <dbReference type="ARBA" id="ARBA00022695"/>
    </source>
</evidence>
<keyword evidence="4 8" id="KW-0378">Hydrolase</keyword>
<comment type="cofactor">
    <cofactor evidence="8">
        <name>Mg(2+)</name>
        <dbReference type="ChEBI" id="CHEBI:18420"/>
    </cofactor>
</comment>
<evidence type="ECO:0000256" key="7">
    <source>
        <dbReference type="ARBA" id="ARBA00047968"/>
    </source>
</evidence>
<dbReference type="Proteomes" id="UP000325372">
    <property type="component" value="Unassembled WGS sequence"/>
</dbReference>